<dbReference type="PROSITE" id="PS51724">
    <property type="entry name" value="SPOR"/>
    <property type="match status" value="1"/>
</dbReference>
<evidence type="ECO:0000313" key="5">
    <source>
        <dbReference type="EMBL" id="MBK1630797.1"/>
    </source>
</evidence>
<keyword evidence="3" id="KW-0472">Membrane</keyword>
<name>A0ABS1CFV7_9GAMM</name>
<reference evidence="5 6" key="1">
    <citation type="journal article" date="2020" name="Microorganisms">
        <title>Osmotic Adaptation and Compatible Solute Biosynthesis of Phototrophic Bacteria as Revealed from Genome Analyses.</title>
        <authorList>
            <person name="Imhoff J.F."/>
            <person name="Rahn T."/>
            <person name="Kunzel S."/>
            <person name="Keller A."/>
            <person name="Neulinger S.C."/>
        </authorList>
    </citation>
    <scope>NUCLEOTIDE SEQUENCE [LARGE SCALE GENOMIC DNA]</scope>
    <source>
        <strain evidence="5 6">DSM 6210</strain>
    </source>
</reference>
<evidence type="ECO:0000256" key="2">
    <source>
        <dbReference type="SAM" id="MobiDB-lite"/>
    </source>
</evidence>
<dbReference type="Gene3D" id="1.10.287.1490">
    <property type="match status" value="1"/>
</dbReference>
<feature type="coiled-coil region" evidence="1">
    <location>
        <begin position="86"/>
        <end position="184"/>
    </location>
</feature>
<comment type="caution">
    <text evidence="5">The sequence shown here is derived from an EMBL/GenBank/DDBJ whole genome shotgun (WGS) entry which is preliminary data.</text>
</comment>
<dbReference type="RefSeq" id="WP_200236023.1">
    <property type="nucleotide sequence ID" value="NZ_NRRV01000016.1"/>
</dbReference>
<accession>A0ABS1CFV7</accession>
<dbReference type="EMBL" id="NRRV01000016">
    <property type="protein sequence ID" value="MBK1630797.1"/>
    <property type="molecule type" value="Genomic_DNA"/>
</dbReference>
<dbReference type="Gene3D" id="3.30.70.1070">
    <property type="entry name" value="Sporulation related repeat"/>
    <property type="match status" value="1"/>
</dbReference>
<sequence length="436" mass="46642">MTDSPDPDAPDHKEDDNPDLAGFLHSESPRRRSEPDPTESLRRPPPPPGDPGDDAAAGPATEDVRDLQKSLVERIADVDDDRRRTSVQLRKALETHRDEIRAQRQRDHTALLVLMGIGIILLAAVLLLFNQLIQTRSSLEERLAQLEGAAAAPQSSAPAAPGAVSDMQQRIDRLEQRLSGASDTEDLRTRLARLEAQAQPAGTMGKLDERLSRLEQRAPSTGVDAAPIEDIDELADAIEAIGDRLTALEGRLGQLAEGRATAASAEPGSAAEAAPDAADLTAAVAAAEQRLDDRLAQRLAALSTQIGALRERFAALPTGTDTTAAAETAAEPTEAEAGADGSLTTAAGTIALQLAGFPSRAAIDRFIARQPLPERVYLTVDSWRGRSWYGLVHSLHPDMAAAEDARAQLPSELTRLDIWLRELPAGSRLQILDGRP</sequence>
<evidence type="ECO:0000313" key="6">
    <source>
        <dbReference type="Proteomes" id="UP000748752"/>
    </source>
</evidence>
<protein>
    <recommendedName>
        <fullName evidence="4">SPOR domain-containing protein</fullName>
    </recommendedName>
</protein>
<keyword evidence="3" id="KW-0812">Transmembrane</keyword>
<dbReference type="Proteomes" id="UP000748752">
    <property type="component" value="Unassembled WGS sequence"/>
</dbReference>
<keyword evidence="3" id="KW-1133">Transmembrane helix</keyword>
<gene>
    <name evidence="5" type="ORF">CKO31_08580</name>
</gene>
<dbReference type="InterPro" id="IPR036680">
    <property type="entry name" value="SPOR-like_sf"/>
</dbReference>
<keyword evidence="6" id="KW-1185">Reference proteome</keyword>
<organism evidence="5 6">
    <name type="scientific">Thiohalocapsa halophila</name>
    <dbReference type="NCBI Taxonomy" id="69359"/>
    <lineage>
        <taxon>Bacteria</taxon>
        <taxon>Pseudomonadati</taxon>
        <taxon>Pseudomonadota</taxon>
        <taxon>Gammaproteobacteria</taxon>
        <taxon>Chromatiales</taxon>
        <taxon>Chromatiaceae</taxon>
        <taxon>Thiohalocapsa</taxon>
    </lineage>
</organism>
<evidence type="ECO:0000259" key="4">
    <source>
        <dbReference type="PROSITE" id="PS51724"/>
    </source>
</evidence>
<proteinExistence type="predicted"/>
<keyword evidence="1" id="KW-0175">Coiled coil</keyword>
<feature type="region of interest" description="Disordered" evidence="2">
    <location>
        <begin position="1"/>
        <end position="64"/>
    </location>
</feature>
<evidence type="ECO:0000256" key="3">
    <source>
        <dbReference type="SAM" id="Phobius"/>
    </source>
</evidence>
<feature type="transmembrane region" description="Helical" evidence="3">
    <location>
        <begin position="110"/>
        <end position="129"/>
    </location>
</feature>
<feature type="compositionally biased region" description="Basic and acidic residues" evidence="2">
    <location>
        <begin position="27"/>
        <end position="42"/>
    </location>
</feature>
<dbReference type="InterPro" id="IPR007730">
    <property type="entry name" value="SPOR-like_dom"/>
</dbReference>
<evidence type="ECO:0000256" key="1">
    <source>
        <dbReference type="SAM" id="Coils"/>
    </source>
</evidence>
<feature type="domain" description="SPOR" evidence="4">
    <location>
        <begin position="344"/>
        <end position="422"/>
    </location>
</feature>